<keyword evidence="1" id="KW-1133">Transmembrane helix</keyword>
<evidence type="ECO:0000313" key="3">
    <source>
        <dbReference type="Proteomes" id="UP000186894"/>
    </source>
</evidence>
<feature type="transmembrane region" description="Helical" evidence="1">
    <location>
        <begin position="182"/>
        <end position="206"/>
    </location>
</feature>
<feature type="transmembrane region" description="Helical" evidence="1">
    <location>
        <begin position="20"/>
        <end position="41"/>
    </location>
</feature>
<dbReference type="OrthoDB" id="7704812at2"/>
<comment type="caution">
    <text evidence="2">The sequence shown here is derived from an EMBL/GenBank/DDBJ whole genome shotgun (WGS) entry which is preliminary data.</text>
</comment>
<keyword evidence="3" id="KW-1185">Reference proteome</keyword>
<keyword evidence="1" id="KW-0472">Membrane</keyword>
<dbReference type="EMBL" id="MKIM01000028">
    <property type="protein sequence ID" value="OLP43588.1"/>
    <property type="molecule type" value="Genomic_DNA"/>
</dbReference>
<feature type="transmembrane region" description="Helical" evidence="1">
    <location>
        <begin position="132"/>
        <end position="161"/>
    </location>
</feature>
<dbReference type="STRING" id="1867956.BJF95_22320"/>
<name>A0A1Q8ZP86_9HYPH</name>
<reference evidence="2 3" key="1">
    <citation type="submission" date="2016-09" db="EMBL/GenBank/DDBJ databases">
        <title>Rhizobium oryziradicis sp. nov., isolated from the root of rice.</title>
        <authorList>
            <person name="Zhao J."/>
            <person name="Zhang X."/>
        </authorList>
    </citation>
    <scope>NUCLEOTIDE SEQUENCE [LARGE SCALE GENOMIC DNA]</scope>
    <source>
        <strain evidence="2 3">N19</strain>
    </source>
</reference>
<dbReference type="AlphaFoldDB" id="A0A1Q8ZP86"/>
<dbReference type="RefSeq" id="WP_075640905.1">
    <property type="nucleotide sequence ID" value="NZ_MKIM01000028.1"/>
</dbReference>
<gene>
    <name evidence="2" type="ORF">BJF95_22320</name>
</gene>
<feature type="transmembrane region" description="Helical" evidence="1">
    <location>
        <begin position="53"/>
        <end position="76"/>
    </location>
</feature>
<dbReference type="Proteomes" id="UP000186894">
    <property type="component" value="Unassembled WGS sequence"/>
</dbReference>
<accession>A0A1Q8ZP86</accession>
<feature type="transmembrane region" description="Helical" evidence="1">
    <location>
        <begin position="218"/>
        <end position="238"/>
    </location>
</feature>
<evidence type="ECO:0008006" key="4">
    <source>
        <dbReference type="Google" id="ProtNLM"/>
    </source>
</evidence>
<evidence type="ECO:0000256" key="1">
    <source>
        <dbReference type="SAM" id="Phobius"/>
    </source>
</evidence>
<protein>
    <recommendedName>
        <fullName evidence="4">Beta-carotene 15,15'-monooxygenase</fullName>
    </recommendedName>
</protein>
<keyword evidence="1" id="KW-0812">Transmembrane</keyword>
<organism evidence="2 3">
    <name type="scientific">Rhizobium oryziradicis</name>
    <dbReference type="NCBI Taxonomy" id="1867956"/>
    <lineage>
        <taxon>Bacteria</taxon>
        <taxon>Pseudomonadati</taxon>
        <taxon>Pseudomonadota</taxon>
        <taxon>Alphaproteobacteria</taxon>
        <taxon>Hyphomicrobiales</taxon>
        <taxon>Rhizobiaceae</taxon>
        <taxon>Rhizobium/Agrobacterium group</taxon>
        <taxon>Rhizobium</taxon>
    </lineage>
</organism>
<proteinExistence type="predicted"/>
<feature type="transmembrane region" description="Helical" evidence="1">
    <location>
        <begin position="97"/>
        <end position="120"/>
    </location>
</feature>
<evidence type="ECO:0000313" key="2">
    <source>
        <dbReference type="EMBL" id="OLP43588.1"/>
    </source>
</evidence>
<sequence>MISWTIFKHSLNLIKDNKNAALKITLPFIVVTLLMHTMLIFEASTDFFNAAIFSRFMLFAYLIFAVISYPWIAVAWHRYILIDDYPSLLPRFHGPQIFRYLVTGTAISLLLVICALPFFIFSHLLALTQSLVYAVLIIASLGIVVSSVIMMRLSTILPAAALNERRSFGEIWTVTRGHTKTFVALLIMIFFANAPMKIISIILANAQLPLVSLLWDTFSGFAIVMIGLSVITTQYGYFVENRPLQE</sequence>